<name>A0A5C1Q4D6_9BURK</name>
<evidence type="ECO:0000313" key="2">
    <source>
        <dbReference type="Proteomes" id="UP000323522"/>
    </source>
</evidence>
<proteinExistence type="predicted"/>
<accession>A0A5C1Q4D6</accession>
<organism evidence="1 2">
    <name type="scientific">Sphaerotilus sulfidivorans</name>
    <dbReference type="NCBI Taxonomy" id="639200"/>
    <lineage>
        <taxon>Bacteria</taxon>
        <taxon>Pseudomonadati</taxon>
        <taxon>Pseudomonadota</taxon>
        <taxon>Betaproteobacteria</taxon>
        <taxon>Burkholderiales</taxon>
        <taxon>Sphaerotilaceae</taxon>
        <taxon>Sphaerotilus</taxon>
    </lineage>
</organism>
<dbReference type="PANTHER" id="PTHR43737:SF1">
    <property type="entry name" value="DUF1501 DOMAIN-CONTAINING PROTEIN"/>
    <property type="match status" value="1"/>
</dbReference>
<protein>
    <submittedName>
        <fullName evidence="1">DUF1800 domain-containing protein</fullName>
    </submittedName>
</protein>
<reference evidence="1 2" key="1">
    <citation type="submission" date="2019-02" db="EMBL/GenBank/DDBJ databases">
        <title>Complete Genome Sequence and Methylome Analysis of Sphaerotilus natans subsp. sulfidivorans D-507.</title>
        <authorList>
            <person name="Fomenkov A."/>
            <person name="Gridneva E."/>
            <person name="Smolyakov D."/>
            <person name="Dubinina G."/>
            <person name="Vincze T."/>
            <person name="Grabovich M."/>
            <person name="Roberts R.J."/>
        </authorList>
    </citation>
    <scope>NUCLEOTIDE SEQUENCE [LARGE SCALE GENOMIC DNA]</scope>
    <source>
        <strain evidence="1 2">D-507</strain>
    </source>
</reference>
<dbReference type="EMBL" id="CP035708">
    <property type="protein sequence ID" value="QEN02431.1"/>
    <property type="molecule type" value="Genomic_DNA"/>
</dbReference>
<dbReference type="KEGG" id="snn:EWH46_17820"/>
<dbReference type="AlphaFoldDB" id="A0A5C1Q4D6"/>
<dbReference type="InterPro" id="IPR014917">
    <property type="entry name" value="DUF1800"/>
</dbReference>
<dbReference type="PANTHER" id="PTHR43737">
    <property type="entry name" value="BLL7424 PROTEIN"/>
    <property type="match status" value="1"/>
</dbReference>
<dbReference type="Pfam" id="PF08811">
    <property type="entry name" value="DUF1800"/>
    <property type="match status" value="1"/>
</dbReference>
<evidence type="ECO:0000313" key="1">
    <source>
        <dbReference type="EMBL" id="QEN02431.1"/>
    </source>
</evidence>
<gene>
    <name evidence="1" type="ORF">EWH46_17820</name>
</gene>
<dbReference type="Proteomes" id="UP000323522">
    <property type="component" value="Chromosome"/>
</dbReference>
<sequence length="642" mass="69940">MGRERGFARQQDLEKIVEERRQRRSGRLPIRLAARAATALGGLLLAGAPAVAQTGATFLIDGVPYTSAACAAEWGTCYFEGTRRIAYGIPGKWLYRYATGSQACSSPVFGKDPAFGKKKFCYATASTVLIPPTTPYPAPLTPAQKQAARLLNQATWGATASEIARAATMTPAAWIDDQLARPLSTPSHFDYVAMKGPLGTSEHINAFMESFWSQAVTGQDQLRQRMTIALAEIFVTSAVNSGIDTQPAAHAAYIDLLARHAFGNYRQLLEAVSLSPAMGIYLSHMNNQKEDAATGRLPDENYAREVMQLFSIGLWKLNQDGSRQLDASGNPIPTYGIPEVMGMAKVFTGWTFNGVRAWNAPMMNNPAITSTSAKAIVNGVVIPAGTDGPTSLKIALDTLANHPNVAPFMSEQLIKRFVTSNPSRAYVARVAAVWANNGRGVRGDLAAVLRAILLDTEARSDTMLADARYGKLREPMMRFGHWLRAFNARPNDGVWTIWNLEDPVTSLGQNPQRSPSVFNFFRPDYAPPGPILGAGLTAPEFQITHETTLTGYSNFMSYLAERGFGGKILPSYSRYEAVADNAETLLSLLDLELTAGQMSASTKAAITEVMNTLPVTLPNARRLRVWKAVYLVMTSPEYVVQR</sequence>
<dbReference type="OrthoDB" id="9772295at2"/>